<dbReference type="PANTHER" id="PTHR22936:SF69">
    <property type="entry name" value="RHOMBOID-LIKE PROTEIN"/>
    <property type="match status" value="1"/>
</dbReference>
<comment type="subcellular location">
    <subcellularLocation>
        <location evidence="2 11">Membrane</location>
        <topology evidence="2 11">Multi-pass membrane protein</topology>
    </subcellularLocation>
</comment>
<dbReference type="EMBL" id="BAAFRS010000302">
    <property type="protein sequence ID" value="GAB1226693.1"/>
    <property type="molecule type" value="Genomic_DNA"/>
</dbReference>
<keyword evidence="5 11" id="KW-0645">Protease</keyword>
<dbReference type="PANTHER" id="PTHR22936">
    <property type="entry name" value="RHOMBOID-RELATED"/>
    <property type="match status" value="1"/>
</dbReference>
<feature type="transmembrane region" description="Helical" evidence="11">
    <location>
        <begin position="258"/>
        <end position="277"/>
    </location>
</feature>
<dbReference type="InterPro" id="IPR022764">
    <property type="entry name" value="Peptidase_S54_rhomboid_dom"/>
</dbReference>
<proteinExistence type="inferred from homology"/>
<feature type="region of interest" description="Disordered" evidence="12">
    <location>
        <begin position="13"/>
        <end position="34"/>
    </location>
</feature>
<keyword evidence="10 11" id="KW-0472">Membrane</keyword>
<keyword evidence="8 11" id="KW-0720">Serine protease</keyword>
<comment type="catalytic activity">
    <reaction evidence="1 11">
        <text>Cleaves type-1 transmembrane domains using a catalytic dyad composed of serine and histidine that are contributed by different transmembrane domains.</text>
        <dbReference type="EC" id="3.4.21.105"/>
    </reaction>
</comment>
<dbReference type="SUPFAM" id="SSF144091">
    <property type="entry name" value="Rhomboid-like"/>
    <property type="match status" value="1"/>
</dbReference>
<dbReference type="EC" id="3.4.21.105" evidence="4"/>
<comment type="function">
    <text evidence="11">Serine protease involved in intramembrane proteolysis.</text>
</comment>
<keyword evidence="6 11" id="KW-0812">Transmembrane</keyword>
<sequence length="351" mass="39555">MENTTFVSLYNVEQKDNNNENDQTSIKIDGSSSSSSEESFQGFSFSTILLPHHSNEKEEGFVDIDGYITPFENEINIFKQILYCVFPCLIPPFISNRRIEKYIRATMSISFIFTLLLIGVFIGELCVCGVASFSINPGIGPSADKIIDFGAKYSYNITQNYQIYRLFTSLFLSPSLFGLIVEIIFALRFFLYFEHRWGIILFFVTYIISGEAGVLLSCVLSCNNIAVCSMGPFAGLISVFLVDLALTNQSYKVQFKRAVFTSLIGLLVIVFAQLLPLQDFTCLLGSVIVGLILGVLYFVNLNPWFSQQPLLLQTIVYVSLVTFLLTYFIVFCLLLFIWIQPLQITISAQTN</sequence>
<keyword evidence="16" id="KW-1185">Reference proteome</keyword>
<evidence type="ECO:0000256" key="1">
    <source>
        <dbReference type="ARBA" id="ARBA00000156"/>
    </source>
</evidence>
<feature type="transmembrane region" description="Helical" evidence="11">
    <location>
        <begin position="163"/>
        <end position="185"/>
    </location>
</feature>
<name>A0ABQ0DT16_9EUKA</name>
<dbReference type="EMBL" id="BAAFRS010000273">
    <property type="protein sequence ID" value="GAB1226000.1"/>
    <property type="molecule type" value="Genomic_DNA"/>
</dbReference>
<evidence type="ECO:0000256" key="8">
    <source>
        <dbReference type="ARBA" id="ARBA00022825"/>
    </source>
</evidence>
<evidence type="ECO:0000259" key="13">
    <source>
        <dbReference type="Pfam" id="PF01694"/>
    </source>
</evidence>
<reference evidence="14" key="2">
    <citation type="submission" date="2024-08" db="EMBL/GenBank/DDBJ databases">
        <title>Draft genome assembly of Entamoeba nuttalli using a combination of long-read and short-read sequencing data.</title>
        <authorList>
            <person name="Tanaka M."/>
            <person name="Tachibana H."/>
        </authorList>
    </citation>
    <scope>NUCLEOTIDE SEQUENCE</scope>
    <source>
        <strain evidence="14">P19-061405</strain>
    </source>
</reference>
<evidence type="ECO:0000313" key="14">
    <source>
        <dbReference type="EMBL" id="GAB1226000.1"/>
    </source>
</evidence>
<dbReference type="InterPro" id="IPR002610">
    <property type="entry name" value="Peptidase_S54_rhomboid-like"/>
</dbReference>
<dbReference type="InterPro" id="IPR035952">
    <property type="entry name" value="Rhomboid-like_sf"/>
</dbReference>
<evidence type="ECO:0000313" key="16">
    <source>
        <dbReference type="Proteomes" id="UP001628156"/>
    </source>
</evidence>
<evidence type="ECO:0000256" key="12">
    <source>
        <dbReference type="SAM" id="MobiDB-lite"/>
    </source>
</evidence>
<evidence type="ECO:0000256" key="4">
    <source>
        <dbReference type="ARBA" id="ARBA00013039"/>
    </source>
</evidence>
<evidence type="ECO:0000256" key="9">
    <source>
        <dbReference type="ARBA" id="ARBA00022989"/>
    </source>
</evidence>
<dbReference type="Pfam" id="PF01694">
    <property type="entry name" value="Rhomboid"/>
    <property type="match status" value="1"/>
</dbReference>
<accession>A0ABQ0DT16</accession>
<feature type="transmembrane region" description="Helical" evidence="11">
    <location>
        <begin position="197"/>
        <end position="217"/>
    </location>
</feature>
<keyword evidence="7 11" id="KW-0378">Hydrolase</keyword>
<dbReference type="Gene3D" id="1.20.1540.10">
    <property type="entry name" value="Rhomboid-like"/>
    <property type="match status" value="1"/>
</dbReference>
<gene>
    <name evidence="14" type="ORF">ENUP19_0273G0009</name>
    <name evidence="15" type="ORF">ENUP19_0302G0004</name>
</gene>
<protein>
    <recommendedName>
        <fullName evidence="4">rhomboid protease</fullName>
        <ecNumber evidence="4">3.4.21.105</ecNumber>
    </recommendedName>
</protein>
<feature type="domain" description="Peptidase S54 rhomboid" evidence="13">
    <location>
        <begin position="162"/>
        <end position="298"/>
    </location>
</feature>
<feature type="transmembrane region" description="Helical" evidence="11">
    <location>
        <begin position="223"/>
        <end position="246"/>
    </location>
</feature>
<evidence type="ECO:0000256" key="7">
    <source>
        <dbReference type="ARBA" id="ARBA00022801"/>
    </source>
</evidence>
<feature type="transmembrane region" description="Helical" evidence="11">
    <location>
        <begin position="314"/>
        <end position="339"/>
    </location>
</feature>
<feature type="transmembrane region" description="Helical" evidence="11">
    <location>
        <begin position="107"/>
        <end position="135"/>
    </location>
</feature>
<reference evidence="14 16" key="1">
    <citation type="journal article" date="2019" name="PLoS Negl. Trop. Dis.">
        <title>Whole genome sequencing of Entamoeba nuttalli reveals mammalian host-related molecular signatures and a novel octapeptide-repeat surface protein.</title>
        <authorList>
            <person name="Tanaka M."/>
            <person name="Makiuchi T."/>
            <person name="Komiyama T."/>
            <person name="Shiina T."/>
            <person name="Osaki K."/>
            <person name="Tachibana H."/>
        </authorList>
    </citation>
    <scope>NUCLEOTIDE SEQUENCE [LARGE SCALE GENOMIC DNA]</scope>
    <source>
        <strain evidence="14 16">P19-061405</strain>
    </source>
</reference>
<evidence type="ECO:0000256" key="2">
    <source>
        <dbReference type="ARBA" id="ARBA00004141"/>
    </source>
</evidence>
<evidence type="ECO:0000256" key="3">
    <source>
        <dbReference type="ARBA" id="ARBA00009045"/>
    </source>
</evidence>
<evidence type="ECO:0000256" key="5">
    <source>
        <dbReference type="ARBA" id="ARBA00022670"/>
    </source>
</evidence>
<dbReference type="Proteomes" id="UP001628156">
    <property type="component" value="Unassembled WGS sequence"/>
</dbReference>
<feature type="transmembrane region" description="Helical" evidence="11">
    <location>
        <begin position="283"/>
        <end position="302"/>
    </location>
</feature>
<evidence type="ECO:0000256" key="10">
    <source>
        <dbReference type="ARBA" id="ARBA00023136"/>
    </source>
</evidence>
<evidence type="ECO:0000256" key="6">
    <source>
        <dbReference type="ARBA" id="ARBA00022692"/>
    </source>
</evidence>
<comment type="similarity">
    <text evidence="3 11">Belongs to the peptidase S54 family.</text>
</comment>
<keyword evidence="9 11" id="KW-1133">Transmembrane helix</keyword>
<evidence type="ECO:0000313" key="15">
    <source>
        <dbReference type="EMBL" id="GAB1226693.1"/>
    </source>
</evidence>
<comment type="caution">
    <text evidence="14">The sequence shown here is derived from an EMBL/GenBank/DDBJ whole genome shotgun (WGS) entry which is preliminary data.</text>
</comment>
<evidence type="ECO:0000256" key="11">
    <source>
        <dbReference type="RuleBase" id="RU362115"/>
    </source>
</evidence>
<organism evidence="14 16">
    <name type="scientific">Entamoeba nuttalli</name>
    <dbReference type="NCBI Taxonomy" id="412467"/>
    <lineage>
        <taxon>Eukaryota</taxon>
        <taxon>Amoebozoa</taxon>
        <taxon>Evosea</taxon>
        <taxon>Archamoebae</taxon>
        <taxon>Mastigamoebida</taxon>
        <taxon>Entamoebidae</taxon>
        <taxon>Entamoeba</taxon>
    </lineage>
</organism>